<dbReference type="Proteomes" id="UP000095552">
    <property type="component" value="Unassembled WGS sequence"/>
</dbReference>
<dbReference type="SUPFAM" id="SSF55486">
    <property type="entry name" value="Metalloproteases ('zincins'), catalytic domain"/>
    <property type="match status" value="1"/>
</dbReference>
<proteinExistence type="predicted"/>
<evidence type="ECO:0000259" key="2">
    <source>
        <dbReference type="Pfam" id="PF05299"/>
    </source>
</evidence>
<dbReference type="Gene3D" id="2.60.40.3650">
    <property type="match status" value="1"/>
</dbReference>
<dbReference type="STRING" id="1563681.BFP71_13680"/>
<dbReference type="EMBL" id="MDGQ01000005">
    <property type="protein sequence ID" value="OEK04513.1"/>
    <property type="molecule type" value="Genomic_DNA"/>
</dbReference>
<name>A0A1E5SZG7_9BACT</name>
<keyword evidence="5" id="KW-1185">Reference proteome</keyword>
<evidence type="ECO:0008006" key="6">
    <source>
        <dbReference type="Google" id="ProtNLM"/>
    </source>
</evidence>
<feature type="domain" description="Peptidase M61 N-terminal" evidence="3">
    <location>
        <begin position="26"/>
        <end position="220"/>
    </location>
</feature>
<dbReference type="InterPro" id="IPR007963">
    <property type="entry name" value="Peptidase_M61_catalytic"/>
</dbReference>
<evidence type="ECO:0000313" key="5">
    <source>
        <dbReference type="Proteomes" id="UP000095552"/>
    </source>
</evidence>
<evidence type="ECO:0000313" key="4">
    <source>
        <dbReference type="EMBL" id="OEK04513.1"/>
    </source>
</evidence>
<dbReference type="OrthoDB" id="9778516at2"/>
<dbReference type="AlphaFoldDB" id="A0A1E5SZG7"/>
<sequence length="637" mass="71906">MNRKGAIMLFLGILITASTWAAKPYKYTVYLTKADNDKVLVELTTPKIKKGEITFYLPKIVPGTYAIADYGRMISEFKAFDKKGRELETERIDSNSWKISNAKKLRKITYLVEDTYDTTLEGPDIFQPAGTNIEADKNFIINPSGFFGYFEGMKKEPFEISFLRDQSFYGATGLKADQIGVQKLSKLNQEIVSSSDAAVLDKFTVKDYDQLVDSPLMYSKLDTALVKVANTDVLVASYSPNKKVTAKEIAESIEEVLTAQTQFLGGKLPVDKYAFIFYFTDQPVTSYGALEHSYSSFYYMPEQTIDQMSQQLRDFAAHEFFHIVTPLNIHSEEIGSFDFNDPKMSRHLWMYEGMTEYFAGSVQVKYGLVTPEEYLGMLSEKMVTAQRFKDELPFTELSLGALDEYADQYYNVYQKGALIGAALDIKLRSLSDGTYGVQNMMADLSEKYGKDVSFKDDQLFDEIVALTYPEVKDFFDTYVAGKTPLPYEEIFEQVGVEVVKDGFTQQHTIVISGQNVGVAQYDGKQVLAVSDITKMDAVGQALKFENGDIIMKMNGKDLIFGPEINNFLNEQIGIISTGLEEMTFTVLRDVDGEKKEIKLSTPNVKVDVPTPFTLRFVENASAEQLKLRGYWLEKANK</sequence>
<dbReference type="InterPro" id="IPR027268">
    <property type="entry name" value="Peptidase_M4/M1_CTD_sf"/>
</dbReference>
<accession>A0A1E5SZG7</accession>
<feature type="chain" id="PRO_5009185808" description="Peptidase M61" evidence="1">
    <location>
        <begin position="22"/>
        <end position="637"/>
    </location>
</feature>
<dbReference type="Gene3D" id="1.10.390.10">
    <property type="entry name" value="Neutral Protease Domain 2"/>
    <property type="match status" value="1"/>
</dbReference>
<reference evidence="4 5" key="1">
    <citation type="submission" date="2016-08" db="EMBL/GenBank/DDBJ databases">
        <title>Draft genome of Fabibacter sp. strain SK-8.</title>
        <authorList>
            <person name="Wong S.-K."/>
            <person name="Hamasaki K."/>
            <person name="Yoshizawa S."/>
        </authorList>
    </citation>
    <scope>NUCLEOTIDE SEQUENCE [LARGE SCALE GENOMIC DNA]</scope>
    <source>
        <strain evidence="4 5">SK-8</strain>
    </source>
</reference>
<dbReference type="RefSeq" id="WP_069836018.1">
    <property type="nucleotide sequence ID" value="NZ_MDGQ01000005.1"/>
</dbReference>
<evidence type="ECO:0000259" key="3">
    <source>
        <dbReference type="Pfam" id="PF17899"/>
    </source>
</evidence>
<protein>
    <recommendedName>
        <fullName evidence="6">Peptidase M61</fullName>
    </recommendedName>
</protein>
<comment type="caution">
    <text evidence="4">The sequence shown here is derived from an EMBL/GenBank/DDBJ whole genome shotgun (WGS) entry which is preliminary data.</text>
</comment>
<dbReference type="InterPro" id="IPR040756">
    <property type="entry name" value="Peptidase_M61_N"/>
</dbReference>
<organism evidence="4 5">
    <name type="scientific">Roseivirga misakiensis</name>
    <dbReference type="NCBI Taxonomy" id="1563681"/>
    <lineage>
        <taxon>Bacteria</taxon>
        <taxon>Pseudomonadati</taxon>
        <taxon>Bacteroidota</taxon>
        <taxon>Cytophagia</taxon>
        <taxon>Cytophagales</taxon>
        <taxon>Roseivirgaceae</taxon>
        <taxon>Roseivirga</taxon>
    </lineage>
</organism>
<keyword evidence="1" id="KW-0732">Signal</keyword>
<feature type="signal peptide" evidence="1">
    <location>
        <begin position="1"/>
        <end position="21"/>
    </location>
</feature>
<dbReference type="Pfam" id="PF05299">
    <property type="entry name" value="Peptidase_M61"/>
    <property type="match status" value="1"/>
</dbReference>
<dbReference type="Pfam" id="PF17899">
    <property type="entry name" value="Peptidase_M61_N"/>
    <property type="match status" value="1"/>
</dbReference>
<evidence type="ECO:0000256" key="1">
    <source>
        <dbReference type="SAM" id="SignalP"/>
    </source>
</evidence>
<feature type="domain" description="Peptidase M61 catalytic" evidence="2">
    <location>
        <begin position="313"/>
        <end position="419"/>
    </location>
</feature>
<gene>
    <name evidence="4" type="ORF">BFP71_13680</name>
</gene>